<proteinExistence type="inferred from homology"/>
<dbReference type="Gene3D" id="1.20.1250.20">
    <property type="entry name" value="MFS general substrate transporter like domains"/>
    <property type="match status" value="1"/>
</dbReference>
<evidence type="ECO:0000313" key="9">
    <source>
        <dbReference type="EMBL" id="CAI75764.1"/>
    </source>
</evidence>
<dbReference type="InterPro" id="IPR036259">
    <property type="entry name" value="MFS_trans_sf"/>
</dbReference>
<dbReference type="AlphaFoldDB" id="Q4UBN7"/>
<evidence type="ECO:0000313" key="10">
    <source>
        <dbReference type="Proteomes" id="UP000001950"/>
    </source>
</evidence>
<dbReference type="EMBL" id="CR940352">
    <property type="protein sequence ID" value="CAI75764.1"/>
    <property type="molecule type" value="Genomic_DNA"/>
</dbReference>
<keyword evidence="7 8" id="KW-0472">Membrane</keyword>
<protein>
    <submittedName>
        <fullName evidence="9">Uncharacterized protein</fullName>
    </submittedName>
</protein>
<dbReference type="SUPFAM" id="SSF103473">
    <property type="entry name" value="MFS general substrate transporter"/>
    <property type="match status" value="1"/>
</dbReference>
<evidence type="ECO:0000256" key="2">
    <source>
        <dbReference type="ARBA" id="ARBA00006595"/>
    </source>
</evidence>
<dbReference type="GO" id="GO:0016020">
    <property type="term" value="C:membrane"/>
    <property type="evidence" value="ECO:0007669"/>
    <property type="project" value="UniProtKB-SubCell"/>
</dbReference>
<dbReference type="PANTHER" id="PTHR20772">
    <property type="entry name" value="PROTEIN FMP42"/>
    <property type="match status" value="1"/>
</dbReference>
<evidence type="ECO:0000256" key="4">
    <source>
        <dbReference type="ARBA" id="ARBA00022692"/>
    </source>
</evidence>
<evidence type="ECO:0000256" key="3">
    <source>
        <dbReference type="ARBA" id="ARBA00022448"/>
    </source>
</evidence>
<dbReference type="eggNOG" id="ENOG502SAKG">
    <property type="taxonomic scope" value="Eukaryota"/>
</dbReference>
<dbReference type="PANTHER" id="PTHR20772:SF2">
    <property type="entry name" value="PROTEIN FMP42"/>
    <property type="match status" value="1"/>
</dbReference>
<keyword evidence="10" id="KW-1185">Reference proteome</keyword>
<evidence type="ECO:0000256" key="1">
    <source>
        <dbReference type="ARBA" id="ARBA00004141"/>
    </source>
</evidence>
<keyword evidence="4 8" id="KW-0812">Transmembrane</keyword>
<dbReference type="RefSeq" id="XP_955240.1">
    <property type="nucleotide sequence ID" value="XM_950147.1"/>
</dbReference>
<dbReference type="GeneID" id="3864556"/>
<reference evidence="9 10" key="1">
    <citation type="journal article" date="2005" name="Science">
        <title>Genome of the host-cell transforming parasite Theileria annulata compared with T. parva.</title>
        <authorList>
            <person name="Pain A."/>
            <person name="Renauld H."/>
            <person name="Berriman M."/>
            <person name="Murphy L."/>
            <person name="Yeats C.A."/>
            <person name="Weir W."/>
            <person name="Kerhornou A."/>
            <person name="Aslett M."/>
            <person name="Bishop R."/>
            <person name="Bouchier C."/>
            <person name="Cochet M."/>
            <person name="Coulson R.M.R."/>
            <person name="Cronin A."/>
            <person name="de Villiers E.P."/>
            <person name="Fraser A."/>
            <person name="Fosker N."/>
            <person name="Gardner M."/>
            <person name="Goble A."/>
            <person name="Griffiths-Jones S."/>
            <person name="Harris D.E."/>
            <person name="Katzer F."/>
            <person name="Larke N."/>
            <person name="Lord A."/>
            <person name="Maser P."/>
            <person name="McKellar S."/>
            <person name="Mooney P."/>
            <person name="Morton F."/>
            <person name="Nene V."/>
            <person name="O'Neil S."/>
            <person name="Price C."/>
            <person name="Quail M.A."/>
            <person name="Rabbinowitsch E."/>
            <person name="Rawlings N.D."/>
            <person name="Rutter S."/>
            <person name="Saunders D."/>
            <person name="Seeger K."/>
            <person name="Shah T."/>
            <person name="Squares R."/>
            <person name="Squares S."/>
            <person name="Tivey A."/>
            <person name="Walker A.R."/>
            <person name="Woodward J."/>
            <person name="Dobbelaere D.A.E."/>
            <person name="Langsley G."/>
            <person name="Rajandream M.A."/>
            <person name="McKeever D."/>
            <person name="Shiels B."/>
            <person name="Tait A."/>
            <person name="Barrell B.G."/>
            <person name="Hall N."/>
        </authorList>
    </citation>
    <scope>NUCLEOTIDE SEQUENCE [LARGE SCALE GENOMIC DNA]</scope>
    <source>
        <strain evidence="10">Ankara</strain>
    </source>
</reference>
<evidence type="ECO:0000256" key="5">
    <source>
        <dbReference type="ARBA" id="ARBA00022970"/>
    </source>
</evidence>
<sequence>MKIPSIIVGCFYLGGRDFKSLFYKARTYEDLTHNVEYINIFSVGATEYLDSDGRSDAIQNLFNIGILSRLMFALVIGIAVDQLGPKFTYVFAQLTQFIFWILLGVFPTNGTLVKACFFFIGATAEGTIIPLTTFAKKFKGNKALVIALTTCGIGLSNVFTLVLRSIFEKTTIREDQFYIIMIVYTVLTNLLCLVLGGLFVQNKLPDDKRSKADKPVVTFGDVEIIKLSDLSEDSLEDQEFGSFEGSFDINMRNYYLKKNLTSMSSRTTVKEKMMILYRRVMDFLTSKKFGELIISVSCMSMLLDSMEYFRRIKSLILVCSNGKDVSLLVKYFQYLRFIPAPLLGILIDRFGPEIVNLFTYFCMFMCYSLVTIDSYGTKLASVIFYYLAFSCGIPGIYSQILYRFSNMYGTSSGLVFFITGILASCKFPVYKILFSDSEGLKEWVRDTSVNLYIVSF</sequence>
<keyword evidence="5" id="KW-0029">Amino-acid transport</keyword>
<dbReference type="InParanoid" id="Q4UBN7"/>
<evidence type="ECO:0000256" key="6">
    <source>
        <dbReference type="ARBA" id="ARBA00022989"/>
    </source>
</evidence>
<keyword evidence="6 8" id="KW-1133">Transmembrane helix</keyword>
<feature type="transmembrane region" description="Helical" evidence="8">
    <location>
        <begin position="178"/>
        <end position="200"/>
    </location>
</feature>
<dbReference type="KEGG" id="tan:TA05150"/>
<dbReference type="OrthoDB" id="10388100at2759"/>
<feature type="transmembrane region" description="Helical" evidence="8">
    <location>
        <begin position="414"/>
        <end position="433"/>
    </location>
</feature>
<dbReference type="Pfam" id="PF07690">
    <property type="entry name" value="MFS_1"/>
    <property type="match status" value="1"/>
</dbReference>
<organism evidence="9 10">
    <name type="scientific">Theileria annulata</name>
    <dbReference type="NCBI Taxonomy" id="5874"/>
    <lineage>
        <taxon>Eukaryota</taxon>
        <taxon>Sar</taxon>
        <taxon>Alveolata</taxon>
        <taxon>Apicomplexa</taxon>
        <taxon>Aconoidasida</taxon>
        <taxon>Piroplasmida</taxon>
        <taxon>Theileriidae</taxon>
        <taxon>Theileria</taxon>
    </lineage>
</organism>
<dbReference type="InterPro" id="IPR011701">
    <property type="entry name" value="MFS"/>
</dbReference>
<dbReference type="GO" id="GO:0006865">
    <property type="term" value="P:amino acid transport"/>
    <property type="evidence" value="ECO:0007669"/>
    <property type="project" value="UniProtKB-KW"/>
</dbReference>
<comment type="similarity">
    <text evidence="2">Belongs to the SLC43A transporter (TC 2.A.1.44) family.</text>
</comment>
<evidence type="ECO:0000256" key="8">
    <source>
        <dbReference type="SAM" id="Phobius"/>
    </source>
</evidence>
<dbReference type="Proteomes" id="UP000001950">
    <property type="component" value="Chromosome 3"/>
</dbReference>
<feature type="transmembrane region" description="Helical" evidence="8">
    <location>
        <begin position="354"/>
        <end position="370"/>
    </location>
</feature>
<feature type="transmembrane region" description="Helical" evidence="8">
    <location>
        <begin position="382"/>
        <end position="402"/>
    </location>
</feature>
<comment type="subcellular location">
    <subcellularLocation>
        <location evidence="1">Membrane</location>
        <topology evidence="1">Multi-pass membrane protein</topology>
    </subcellularLocation>
</comment>
<dbReference type="STRING" id="5874.Q4UBN7"/>
<dbReference type="InterPro" id="IPR052599">
    <property type="entry name" value="SLC43A_AATransporter"/>
</dbReference>
<gene>
    <name evidence="9" type="ORF">TA05150</name>
</gene>
<dbReference type="GO" id="GO:0022857">
    <property type="term" value="F:transmembrane transporter activity"/>
    <property type="evidence" value="ECO:0007669"/>
    <property type="project" value="InterPro"/>
</dbReference>
<keyword evidence="3" id="KW-0813">Transport</keyword>
<feature type="transmembrane region" description="Helical" evidence="8">
    <location>
        <begin position="61"/>
        <end position="80"/>
    </location>
</feature>
<feature type="transmembrane region" description="Helical" evidence="8">
    <location>
        <begin position="143"/>
        <end position="166"/>
    </location>
</feature>
<dbReference type="OMA" id="FTYFCMF"/>
<dbReference type="VEuPathDB" id="PiroplasmaDB:TA05150"/>
<accession>Q4UBN7</accession>
<evidence type="ECO:0000256" key="7">
    <source>
        <dbReference type="ARBA" id="ARBA00023136"/>
    </source>
</evidence>
<name>Q4UBN7_THEAN</name>